<gene>
    <name evidence="3" type="ORF">OHT75_06110</name>
</gene>
<dbReference type="EMBL" id="JAPDMX010000011">
    <property type="protein sequence ID" value="MCW3172044.1"/>
    <property type="molecule type" value="Genomic_DNA"/>
</dbReference>
<evidence type="ECO:0000256" key="2">
    <source>
        <dbReference type="SAM" id="Phobius"/>
    </source>
</evidence>
<comment type="caution">
    <text evidence="3">The sequence shown here is derived from an EMBL/GenBank/DDBJ whole genome shotgun (WGS) entry which is preliminary data.</text>
</comment>
<proteinExistence type="predicted"/>
<keyword evidence="2" id="KW-0812">Transmembrane</keyword>
<feature type="region of interest" description="Disordered" evidence="1">
    <location>
        <begin position="135"/>
        <end position="177"/>
    </location>
</feature>
<evidence type="ECO:0000313" key="3">
    <source>
        <dbReference type="EMBL" id="MCW3172044.1"/>
    </source>
</evidence>
<sequence>MDKDNKLQSLNDNDDVITRGHGGLVKPIAVAIVIHIILFGILGLFWQQSHQQRKDGLVTPQAALKINSYIITTEQYEAMVNAANSNKENIDDKPHKTLNDIPAQQLNTQPDLEKPTIIVPTAIESDDKGSIANEAEVTDKAIPQNKAPPTEPKDEQSNTLSRVDKSSAAPSNLTSEDIRRASRHFLQQINEQEFDAMVGRQTASISMVGTMSEMDADRDYIEIHQKQDLSQPHSYNHRLDPNRIVKQGDYCYRVVNLATQVNPYGEGLGFAEFCGTEQLKIAMQ</sequence>
<keyword evidence="2" id="KW-1133">Transmembrane helix</keyword>
<feature type="transmembrane region" description="Helical" evidence="2">
    <location>
        <begin position="28"/>
        <end position="46"/>
    </location>
</feature>
<protein>
    <submittedName>
        <fullName evidence="3">Uncharacterized protein</fullName>
    </submittedName>
</protein>
<keyword evidence="4" id="KW-1185">Reference proteome</keyword>
<dbReference type="RefSeq" id="WP_264725599.1">
    <property type="nucleotide sequence ID" value="NZ_JAPDMX010000011.1"/>
</dbReference>
<dbReference type="Proteomes" id="UP001163714">
    <property type="component" value="Unassembled WGS sequence"/>
</dbReference>
<evidence type="ECO:0000313" key="4">
    <source>
        <dbReference type="Proteomes" id="UP001163714"/>
    </source>
</evidence>
<organism evidence="3 4">
    <name type="scientific">Shewanella subflava</name>
    <dbReference type="NCBI Taxonomy" id="2986476"/>
    <lineage>
        <taxon>Bacteria</taxon>
        <taxon>Pseudomonadati</taxon>
        <taxon>Pseudomonadota</taxon>
        <taxon>Gammaproteobacteria</taxon>
        <taxon>Alteromonadales</taxon>
        <taxon>Shewanellaceae</taxon>
        <taxon>Shewanella</taxon>
    </lineage>
</organism>
<evidence type="ECO:0000256" key="1">
    <source>
        <dbReference type="SAM" id="MobiDB-lite"/>
    </source>
</evidence>
<reference evidence="3" key="1">
    <citation type="submission" date="2022-10" db="EMBL/GenBank/DDBJ databases">
        <title>Shewanella flava sp. nov, isolated from the estuary of the Fenhe River into the Yellow River.</title>
        <authorList>
            <person name="Li Y."/>
        </authorList>
    </citation>
    <scope>NUCLEOTIDE SEQUENCE</scope>
    <source>
        <strain evidence="3">FYR11-62</strain>
    </source>
</reference>
<keyword evidence="2" id="KW-0472">Membrane</keyword>
<accession>A0ABT3I7T2</accession>
<name>A0ABT3I7T2_9GAMM</name>